<evidence type="ECO:0000313" key="4">
    <source>
        <dbReference type="EMBL" id="KAE9994688.1"/>
    </source>
</evidence>
<evidence type="ECO:0000256" key="1">
    <source>
        <dbReference type="SAM" id="Phobius"/>
    </source>
</evidence>
<dbReference type="GO" id="GO:0004650">
    <property type="term" value="F:polygalacturonase activity"/>
    <property type="evidence" value="ECO:0007669"/>
    <property type="project" value="InterPro"/>
</dbReference>
<dbReference type="InterPro" id="IPR011050">
    <property type="entry name" value="Pectin_lyase_fold/virulence"/>
</dbReference>
<organism evidence="4 5">
    <name type="scientific">Venturia inaequalis</name>
    <name type="common">Apple scab fungus</name>
    <dbReference type="NCBI Taxonomy" id="5025"/>
    <lineage>
        <taxon>Eukaryota</taxon>
        <taxon>Fungi</taxon>
        <taxon>Dikarya</taxon>
        <taxon>Ascomycota</taxon>
        <taxon>Pezizomycotina</taxon>
        <taxon>Dothideomycetes</taxon>
        <taxon>Pleosporomycetidae</taxon>
        <taxon>Venturiales</taxon>
        <taxon>Venturiaceae</taxon>
        <taxon>Venturia</taxon>
    </lineage>
</organism>
<evidence type="ECO:0000256" key="2">
    <source>
        <dbReference type="SAM" id="SignalP"/>
    </source>
</evidence>
<accession>A0A8H3ZFU9</accession>
<evidence type="ECO:0000313" key="5">
    <source>
        <dbReference type="Proteomes" id="UP000490939"/>
    </source>
</evidence>
<reference evidence="4 5" key="1">
    <citation type="submission" date="2019-07" db="EMBL/GenBank/DDBJ databases">
        <title>Venturia inaequalis Genome Resource.</title>
        <authorList>
            <person name="Lichtner F.J."/>
        </authorList>
    </citation>
    <scope>NUCLEOTIDE SEQUENCE [LARGE SCALE GENOMIC DNA]</scope>
    <source>
        <strain evidence="4 5">DMI_063113</strain>
    </source>
</reference>
<evidence type="ECO:0000259" key="3">
    <source>
        <dbReference type="Pfam" id="PF12708"/>
    </source>
</evidence>
<dbReference type="Gene3D" id="2.160.20.10">
    <property type="entry name" value="Single-stranded right-handed beta-helix, Pectin lyase-like"/>
    <property type="match status" value="2"/>
</dbReference>
<dbReference type="SUPFAM" id="SSF51126">
    <property type="entry name" value="Pectin lyase-like"/>
    <property type="match status" value="2"/>
</dbReference>
<dbReference type="EMBL" id="WNWR01000003">
    <property type="protein sequence ID" value="KAE9994688.1"/>
    <property type="molecule type" value="Genomic_DNA"/>
</dbReference>
<feature type="transmembrane region" description="Helical" evidence="1">
    <location>
        <begin position="773"/>
        <end position="800"/>
    </location>
</feature>
<keyword evidence="1" id="KW-1133">Transmembrane helix</keyword>
<gene>
    <name evidence="4" type="ORF">EG327_005134</name>
</gene>
<feature type="chain" id="PRO_5034137708" description="Rhamnogalacturonase A/B/Epimerase-like pectate lyase domain-containing protein" evidence="2">
    <location>
        <begin position="20"/>
        <end position="827"/>
    </location>
</feature>
<comment type="caution">
    <text evidence="4">The sequence shown here is derived from an EMBL/GenBank/DDBJ whole genome shotgun (WGS) entry which is preliminary data.</text>
</comment>
<proteinExistence type="predicted"/>
<keyword evidence="5" id="KW-1185">Reference proteome</keyword>
<dbReference type="InterPro" id="IPR024535">
    <property type="entry name" value="RHGA/B-epi-like_pectate_lyase"/>
</dbReference>
<dbReference type="PANTHER" id="PTHR33928:SF2">
    <property type="entry name" value="PECTATE LYASE SUPERFAMILY PROTEIN DOMAIN-CONTAINING PROTEIN-RELATED"/>
    <property type="match status" value="1"/>
</dbReference>
<protein>
    <recommendedName>
        <fullName evidence="3">Rhamnogalacturonase A/B/Epimerase-like pectate lyase domain-containing protein</fullName>
    </recommendedName>
</protein>
<dbReference type="Pfam" id="PF12708">
    <property type="entry name" value="Pect-lyase_RHGA_epim"/>
    <property type="match status" value="2"/>
</dbReference>
<dbReference type="CDD" id="cd23668">
    <property type="entry name" value="GH55_beta13glucanase-like"/>
    <property type="match status" value="1"/>
</dbReference>
<dbReference type="InterPro" id="IPR012334">
    <property type="entry name" value="Pectin_lyas_fold"/>
</dbReference>
<feature type="signal peptide" evidence="2">
    <location>
        <begin position="1"/>
        <end position="19"/>
    </location>
</feature>
<keyword evidence="1" id="KW-0472">Membrane</keyword>
<dbReference type="PANTHER" id="PTHR33928">
    <property type="entry name" value="POLYGALACTURONASE QRT3"/>
    <property type="match status" value="1"/>
</dbReference>
<feature type="domain" description="Rhamnogalacturonase A/B/Epimerase-like pectate lyase" evidence="3">
    <location>
        <begin position="427"/>
        <end position="493"/>
    </location>
</feature>
<feature type="domain" description="Rhamnogalacturonase A/B/Epimerase-like pectate lyase" evidence="3">
    <location>
        <begin position="90"/>
        <end position="298"/>
    </location>
</feature>
<name>A0A8H3ZFU9_VENIN</name>
<keyword evidence="2" id="KW-0732">Signal</keyword>
<dbReference type="Proteomes" id="UP000490939">
    <property type="component" value="Unassembled WGS sequence"/>
</dbReference>
<keyword evidence="1" id="KW-0812">Transmembrane</keyword>
<dbReference type="AlphaFoldDB" id="A0A8H3ZFU9"/>
<sequence>MSFHISFVLVSSLISVAFANSDPLSSPNPSTSWSGLSANLGNGYSNNSFKSHVLSLELEDSSSATCSYWMESMPQVGQATFNPDSKYDIFRNVKEFGAKGDGKTDDTAAINLAISSGSRCEPGKCYGSTTTPATVYFPAGTYVVSDSIIDFYYTQIIGNPNCLPVIKASSNFTSRWVIDGNKDRVNDVLGYNSATLMFYRQIANLVIDTTNVNRNNIQFKLSAATGTRHVGVSIEAGSGGFMNDLTFEGGLNGLNVSNQQFTMRNLTFSNAVTAINQLSDWGWTYKGLNINNCGVGINMSATKNGSLEVGSMVIIDSKFSNTPIGIAMGRGSLPNPPTGNSLILENVDFVNVRAAIQGPNSTVLAGNVTHVDAWGQGNSYSSTGSEGTFQGYITPNVRPASLMSGRNLYEKSKPYYNKVKASGFIIARKHGAIGDGVTDDTDALTDIFKDAASSGKIVYINAGYYLVTKTLYVPPGVKIFGEAFPVILSSGPFFSSISNPKPVLQIGKPTDSGTIEISNLIVSGKSAQAGAIFIEYNLASTTEDHAGLWDVHTRIGGFNGSQLSVSECPKQPDNSTVPPQCIAGFLSMHITPSASGVYMENNWIWVADHDIDDPVVGQITVFAGRGLLIESEEGGNALYGTSVEHHQLYEYNFASTKDIVLGQLQTETPYYLPTPLGPYTTDPSYNDPTSTTSWGINIKNSTGVSIYGAGLYSFFSSYNVTCSQGVPTKCQSQIFNMEGKSQVSVYNLNTVGSDSMIAVGEIKIKFSTYYGDLIGAIALLGCALLFPGPGLWIVVAFFFYRVDIHLEYFMLGRTIAAPNSFRTRLPF</sequence>
<dbReference type="InterPro" id="IPR039279">
    <property type="entry name" value="QRT3-like"/>
</dbReference>